<reference evidence="2" key="1">
    <citation type="submission" date="2022-11" db="UniProtKB">
        <authorList>
            <consortium name="WormBaseParasite"/>
        </authorList>
    </citation>
    <scope>IDENTIFICATION</scope>
</reference>
<dbReference type="AlphaFoldDB" id="A0A914NAM8"/>
<dbReference type="InterPro" id="IPR036770">
    <property type="entry name" value="Ankyrin_rpt-contain_sf"/>
</dbReference>
<dbReference type="Proteomes" id="UP000887563">
    <property type="component" value="Unplaced"/>
</dbReference>
<sequence>MLTKYPHCVNETDHADRTALHYADLTKQGNLRAIKLLTDRKKLAFCRDSKGLAPLNKAVFWTNRKNLIRNYSESVNSMDQSRRTPLDYSAALRDGGYMYKLMRRVFLQN</sequence>
<dbReference type="PANTHER" id="PTHR24172">
    <property type="entry name" value="ANK_REP_REGION DOMAIN-CONTAINING PROTEIN"/>
    <property type="match status" value="1"/>
</dbReference>
<evidence type="ECO:0000313" key="2">
    <source>
        <dbReference type="WBParaSite" id="Minc3s04071g35409"/>
    </source>
</evidence>
<dbReference type="PANTHER" id="PTHR24172:SF4">
    <property type="entry name" value="ANK_REP_REGION DOMAIN-CONTAINING PROTEIN"/>
    <property type="match status" value="1"/>
</dbReference>
<protein>
    <submittedName>
        <fullName evidence="2">ANK_REP_REGION domain-containing protein</fullName>
    </submittedName>
</protein>
<dbReference type="WBParaSite" id="Minc3s04071g35409">
    <property type="protein sequence ID" value="Minc3s04071g35409"/>
    <property type="gene ID" value="Minc3s04071g35409"/>
</dbReference>
<organism evidence="1 2">
    <name type="scientific">Meloidogyne incognita</name>
    <name type="common">Southern root-knot nematode worm</name>
    <name type="synonym">Oxyuris incognita</name>
    <dbReference type="NCBI Taxonomy" id="6306"/>
    <lineage>
        <taxon>Eukaryota</taxon>
        <taxon>Metazoa</taxon>
        <taxon>Ecdysozoa</taxon>
        <taxon>Nematoda</taxon>
        <taxon>Chromadorea</taxon>
        <taxon>Rhabditida</taxon>
        <taxon>Tylenchina</taxon>
        <taxon>Tylenchomorpha</taxon>
        <taxon>Tylenchoidea</taxon>
        <taxon>Meloidogynidae</taxon>
        <taxon>Meloidogyninae</taxon>
        <taxon>Meloidogyne</taxon>
        <taxon>Meloidogyne incognita group</taxon>
    </lineage>
</organism>
<dbReference type="SUPFAM" id="SSF48403">
    <property type="entry name" value="Ankyrin repeat"/>
    <property type="match status" value="1"/>
</dbReference>
<proteinExistence type="predicted"/>
<keyword evidence="1" id="KW-1185">Reference proteome</keyword>
<evidence type="ECO:0000313" key="1">
    <source>
        <dbReference type="Proteomes" id="UP000887563"/>
    </source>
</evidence>
<dbReference type="Gene3D" id="1.25.40.20">
    <property type="entry name" value="Ankyrin repeat-containing domain"/>
    <property type="match status" value="1"/>
</dbReference>
<accession>A0A914NAM8</accession>
<name>A0A914NAM8_MELIC</name>